<organism evidence="1 2">
    <name type="scientific">Pyronema omphalodes (strain CBS 100304)</name>
    <name type="common">Pyronema confluens</name>
    <dbReference type="NCBI Taxonomy" id="1076935"/>
    <lineage>
        <taxon>Eukaryota</taxon>
        <taxon>Fungi</taxon>
        <taxon>Dikarya</taxon>
        <taxon>Ascomycota</taxon>
        <taxon>Pezizomycotina</taxon>
        <taxon>Pezizomycetes</taxon>
        <taxon>Pezizales</taxon>
        <taxon>Pyronemataceae</taxon>
        <taxon>Pyronema</taxon>
    </lineage>
</organism>
<dbReference type="EMBL" id="HF936058">
    <property type="protein sequence ID" value="CCX33426.1"/>
    <property type="molecule type" value="Genomic_DNA"/>
</dbReference>
<proteinExistence type="predicted"/>
<sequence>MVPRALQFPNQSLYWM</sequence>
<reference evidence="1 2" key="1">
    <citation type="journal article" date="2013" name="PLoS Genet.">
        <title>The genome and development-dependent transcriptomes of Pyronema confluens: a window into fungal evolution.</title>
        <authorList>
            <person name="Traeger S."/>
            <person name="Altegoer F."/>
            <person name="Freitag M."/>
            <person name="Gabaldon T."/>
            <person name="Kempken F."/>
            <person name="Kumar A."/>
            <person name="Marcet-Houben M."/>
            <person name="Poggeler S."/>
            <person name="Stajich J.E."/>
            <person name="Nowrousian M."/>
        </authorList>
    </citation>
    <scope>NUCLEOTIDE SEQUENCE [LARGE SCALE GENOMIC DNA]</scope>
    <source>
        <strain evidence="2">CBS 100304</strain>
        <tissue evidence="1">Vegetative mycelium</tissue>
    </source>
</reference>
<evidence type="ECO:0000313" key="1">
    <source>
        <dbReference type="EMBL" id="CCX33426.1"/>
    </source>
</evidence>
<protein>
    <submittedName>
        <fullName evidence="1">Uncharacterized protein</fullName>
    </submittedName>
</protein>
<evidence type="ECO:0000313" key="2">
    <source>
        <dbReference type="Proteomes" id="UP000018144"/>
    </source>
</evidence>
<dbReference type="Proteomes" id="UP000018144">
    <property type="component" value="Unassembled WGS sequence"/>
</dbReference>
<dbReference type="AlphaFoldDB" id="U4LW99"/>
<name>U4LW99_PYROM</name>
<gene>
    <name evidence="1" type="ORF">PCON_01107</name>
</gene>
<accession>U4LW99</accession>
<keyword evidence="2" id="KW-1185">Reference proteome</keyword>